<feature type="compositionally biased region" description="Polar residues" evidence="1">
    <location>
        <begin position="92"/>
        <end position="106"/>
    </location>
</feature>
<feature type="compositionally biased region" description="Polar residues" evidence="1">
    <location>
        <begin position="49"/>
        <end position="68"/>
    </location>
</feature>
<comment type="caution">
    <text evidence="2">The sequence shown here is derived from an EMBL/GenBank/DDBJ whole genome shotgun (WGS) entry which is preliminary data.</text>
</comment>
<accession>A0A9N9DBJ1</accession>
<sequence length="163" mass="18780">MPPRNHGKSSGKPKCPGCGRHFADLREYVLRMHGTTISELHRRIQLQRSITIQRPNENPNSRQETPNPHTDENHEHVSALTREENHTDSLHQESPNSRQETPNPRSDGNIEHVSALTKEEGSPTDYTDSLDQEFPNSLQETPTPNIIFNHSTFNNCTFTYYYY</sequence>
<reference evidence="2" key="1">
    <citation type="submission" date="2021-06" db="EMBL/GenBank/DDBJ databases">
        <authorList>
            <person name="Kallberg Y."/>
            <person name="Tangrot J."/>
            <person name="Rosling A."/>
        </authorList>
    </citation>
    <scope>NUCLEOTIDE SEQUENCE</scope>
    <source>
        <strain evidence="2">IN212</strain>
    </source>
</reference>
<organism evidence="2 3">
    <name type="scientific">Racocetra fulgida</name>
    <dbReference type="NCBI Taxonomy" id="60492"/>
    <lineage>
        <taxon>Eukaryota</taxon>
        <taxon>Fungi</taxon>
        <taxon>Fungi incertae sedis</taxon>
        <taxon>Mucoromycota</taxon>
        <taxon>Glomeromycotina</taxon>
        <taxon>Glomeromycetes</taxon>
        <taxon>Diversisporales</taxon>
        <taxon>Gigasporaceae</taxon>
        <taxon>Racocetra</taxon>
    </lineage>
</organism>
<protein>
    <submittedName>
        <fullName evidence="2">1319_t:CDS:1</fullName>
    </submittedName>
</protein>
<dbReference type="OrthoDB" id="2472289at2759"/>
<dbReference type="AlphaFoldDB" id="A0A9N9DBJ1"/>
<keyword evidence="3" id="KW-1185">Reference proteome</keyword>
<feature type="region of interest" description="Disordered" evidence="1">
    <location>
        <begin position="49"/>
        <end position="109"/>
    </location>
</feature>
<dbReference type="EMBL" id="CAJVPZ010011386">
    <property type="protein sequence ID" value="CAG8629552.1"/>
    <property type="molecule type" value="Genomic_DNA"/>
</dbReference>
<dbReference type="Proteomes" id="UP000789396">
    <property type="component" value="Unassembled WGS sequence"/>
</dbReference>
<evidence type="ECO:0000313" key="2">
    <source>
        <dbReference type="EMBL" id="CAG8629552.1"/>
    </source>
</evidence>
<gene>
    <name evidence="2" type="ORF">RFULGI_LOCUS7670</name>
</gene>
<name>A0A9N9DBJ1_9GLOM</name>
<evidence type="ECO:0000256" key="1">
    <source>
        <dbReference type="SAM" id="MobiDB-lite"/>
    </source>
</evidence>
<feature type="compositionally biased region" description="Basic and acidic residues" evidence="1">
    <location>
        <begin position="69"/>
        <end position="91"/>
    </location>
</feature>
<evidence type="ECO:0000313" key="3">
    <source>
        <dbReference type="Proteomes" id="UP000789396"/>
    </source>
</evidence>
<proteinExistence type="predicted"/>